<reference evidence="1 2" key="1">
    <citation type="submission" date="2024-09" db="EMBL/GenBank/DDBJ databases">
        <authorList>
            <person name="Sun Q."/>
            <person name="Mori K."/>
        </authorList>
    </citation>
    <scope>NUCLEOTIDE SEQUENCE [LARGE SCALE GENOMIC DNA]</scope>
    <source>
        <strain evidence="1 2">JCM 11201</strain>
    </source>
</reference>
<dbReference type="RefSeq" id="WP_379952273.1">
    <property type="nucleotide sequence ID" value="NZ_JBHMAF010000196.1"/>
</dbReference>
<keyword evidence="2" id="KW-1185">Reference proteome</keyword>
<evidence type="ECO:0000313" key="2">
    <source>
        <dbReference type="Proteomes" id="UP001589609"/>
    </source>
</evidence>
<accession>A0ABV5WP36</accession>
<protein>
    <recommendedName>
        <fullName evidence="3">Esterase</fullName>
    </recommendedName>
</protein>
<evidence type="ECO:0008006" key="3">
    <source>
        <dbReference type="Google" id="ProtNLM"/>
    </source>
</evidence>
<dbReference type="Proteomes" id="UP001589609">
    <property type="component" value="Unassembled WGS sequence"/>
</dbReference>
<organism evidence="1 2">
    <name type="scientific">Ectobacillus funiculus</name>
    <dbReference type="NCBI Taxonomy" id="137993"/>
    <lineage>
        <taxon>Bacteria</taxon>
        <taxon>Bacillati</taxon>
        <taxon>Bacillota</taxon>
        <taxon>Bacilli</taxon>
        <taxon>Bacillales</taxon>
        <taxon>Bacillaceae</taxon>
        <taxon>Ectobacillus</taxon>
    </lineage>
</organism>
<dbReference type="Gene3D" id="3.40.50.1820">
    <property type="entry name" value="alpha/beta hydrolase"/>
    <property type="match status" value="1"/>
</dbReference>
<dbReference type="SUPFAM" id="SSF53474">
    <property type="entry name" value="alpha/beta-Hydrolases"/>
    <property type="match status" value="1"/>
</dbReference>
<gene>
    <name evidence="1" type="ORF">ACFFMS_29630</name>
</gene>
<evidence type="ECO:0000313" key="1">
    <source>
        <dbReference type="EMBL" id="MFB9762391.1"/>
    </source>
</evidence>
<dbReference type="EMBL" id="JBHMAF010000196">
    <property type="protein sequence ID" value="MFB9762391.1"/>
    <property type="molecule type" value="Genomic_DNA"/>
</dbReference>
<name>A0ABV5WP36_9BACI</name>
<dbReference type="InterPro" id="IPR029058">
    <property type="entry name" value="AB_hydrolase_fold"/>
</dbReference>
<proteinExistence type="predicted"/>
<sequence length="68" mass="7693">MRLFLAVGSLEKDFMIEDAKALSKRLLHLADSRLQIEFNELDGENHVSVMPTVLSRALRFVSSNNCTN</sequence>
<comment type="caution">
    <text evidence="1">The sequence shown here is derived from an EMBL/GenBank/DDBJ whole genome shotgun (WGS) entry which is preliminary data.</text>
</comment>